<sequence length="86" mass="9823">MNSQLNDYLSETLICSMLRFFARSIVTRLLKHSIEREYSETGKKKQENNCSPADSGAKDTKKLSKGQNGTTLQKPTFKRLKPQQND</sequence>
<evidence type="ECO:0000313" key="3">
    <source>
        <dbReference type="Proteomes" id="UP000024635"/>
    </source>
</evidence>
<name>A0A016T4L3_9BILA</name>
<dbReference type="AlphaFoldDB" id="A0A016T4L3"/>
<comment type="caution">
    <text evidence="2">The sequence shown here is derived from an EMBL/GenBank/DDBJ whole genome shotgun (WGS) entry which is preliminary data.</text>
</comment>
<feature type="compositionally biased region" description="Basic and acidic residues" evidence="1">
    <location>
        <begin position="37"/>
        <end position="47"/>
    </location>
</feature>
<dbReference type="Proteomes" id="UP000024635">
    <property type="component" value="Unassembled WGS sequence"/>
</dbReference>
<feature type="compositionally biased region" description="Polar residues" evidence="1">
    <location>
        <begin position="65"/>
        <end position="74"/>
    </location>
</feature>
<feature type="compositionally biased region" description="Basic residues" evidence="1">
    <location>
        <begin position="76"/>
        <end position="86"/>
    </location>
</feature>
<reference evidence="3" key="1">
    <citation type="journal article" date="2015" name="Nat. Genet.">
        <title>The genome and transcriptome of the zoonotic hookworm Ancylostoma ceylanicum identify infection-specific gene families.</title>
        <authorList>
            <person name="Schwarz E.M."/>
            <person name="Hu Y."/>
            <person name="Antoshechkin I."/>
            <person name="Miller M.M."/>
            <person name="Sternberg P.W."/>
            <person name="Aroian R.V."/>
        </authorList>
    </citation>
    <scope>NUCLEOTIDE SEQUENCE</scope>
    <source>
        <strain evidence="3">HY135</strain>
    </source>
</reference>
<dbReference type="EMBL" id="JARK01001471">
    <property type="protein sequence ID" value="EYB97933.1"/>
    <property type="molecule type" value="Genomic_DNA"/>
</dbReference>
<keyword evidence="3" id="KW-1185">Reference proteome</keyword>
<organism evidence="2 3">
    <name type="scientific">Ancylostoma ceylanicum</name>
    <dbReference type="NCBI Taxonomy" id="53326"/>
    <lineage>
        <taxon>Eukaryota</taxon>
        <taxon>Metazoa</taxon>
        <taxon>Ecdysozoa</taxon>
        <taxon>Nematoda</taxon>
        <taxon>Chromadorea</taxon>
        <taxon>Rhabditida</taxon>
        <taxon>Rhabditina</taxon>
        <taxon>Rhabditomorpha</taxon>
        <taxon>Strongyloidea</taxon>
        <taxon>Ancylostomatidae</taxon>
        <taxon>Ancylostomatinae</taxon>
        <taxon>Ancylostoma</taxon>
    </lineage>
</organism>
<accession>A0A016T4L3</accession>
<gene>
    <name evidence="2" type="primary">Acey_s0135.g1900</name>
    <name evidence="2" type="ORF">Y032_0135g1900</name>
</gene>
<proteinExistence type="predicted"/>
<evidence type="ECO:0000313" key="2">
    <source>
        <dbReference type="EMBL" id="EYB97933.1"/>
    </source>
</evidence>
<feature type="region of interest" description="Disordered" evidence="1">
    <location>
        <begin position="37"/>
        <end position="86"/>
    </location>
</feature>
<evidence type="ECO:0000256" key="1">
    <source>
        <dbReference type="SAM" id="MobiDB-lite"/>
    </source>
</evidence>
<protein>
    <submittedName>
        <fullName evidence="2">Uncharacterized protein</fullName>
    </submittedName>
</protein>